<evidence type="ECO:0000259" key="4">
    <source>
        <dbReference type="PROSITE" id="PS50837"/>
    </source>
</evidence>
<feature type="compositionally biased region" description="Polar residues" evidence="3">
    <location>
        <begin position="1"/>
        <end position="26"/>
    </location>
</feature>
<proteinExistence type="predicted"/>
<dbReference type="InterPro" id="IPR015943">
    <property type="entry name" value="WD40/YVTN_repeat-like_dom_sf"/>
</dbReference>
<dbReference type="FunFam" id="3.40.50.300:FF:001638">
    <property type="entry name" value="NACHT and WD40 domain protein"/>
    <property type="match status" value="1"/>
</dbReference>
<feature type="domain" description="NACHT" evidence="4">
    <location>
        <begin position="85"/>
        <end position="238"/>
    </location>
</feature>
<dbReference type="STRING" id="398673.A0A2P4ZDE4"/>
<dbReference type="SUPFAM" id="SSF50978">
    <property type="entry name" value="WD40 repeat-like"/>
    <property type="match status" value="2"/>
</dbReference>
<dbReference type="InterPro" id="IPR007111">
    <property type="entry name" value="NACHT_NTPase"/>
</dbReference>
<dbReference type="PROSITE" id="PS50837">
    <property type="entry name" value="NACHT"/>
    <property type="match status" value="1"/>
</dbReference>
<dbReference type="InterPro" id="IPR036322">
    <property type="entry name" value="WD40_repeat_dom_sf"/>
</dbReference>
<gene>
    <name evidence="5" type="ORF">TGAM01_v208764</name>
</gene>
<keyword evidence="1" id="KW-0677">Repeat</keyword>
<dbReference type="SMART" id="SM00320">
    <property type="entry name" value="WD40"/>
    <property type="match status" value="5"/>
</dbReference>
<dbReference type="Gene3D" id="3.40.50.300">
    <property type="entry name" value="P-loop containing nucleotide triphosphate hydrolases"/>
    <property type="match status" value="1"/>
</dbReference>
<dbReference type="Gene3D" id="2.130.10.10">
    <property type="entry name" value="YVTN repeat-like/Quinoprotein amine dehydrogenase"/>
    <property type="match status" value="4"/>
</dbReference>
<dbReference type="PROSITE" id="PS50294">
    <property type="entry name" value="WD_REPEATS_REGION"/>
    <property type="match status" value="1"/>
</dbReference>
<feature type="repeat" description="WD" evidence="2">
    <location>
        <begin position="618"/>
        <end position="654"/>
    </location>
</feature>
<dbReference type="RefSeq" id="XP_018666293.1">
    <property type="nucleotide sequence ID" value="XM_018800828.1"/>
</dbReference>
<keyword evidence="2" id="KW-0853">WD repeat</keyword>
<dbReference type="PANTHER" id="PTHR10039:SF17">
    <property type="entry name" value="FUNGAL STAND N-TERMINAL GOODBYE DOMAIN-CONTAINING PROTEIN-RELATED"/>
    <property type="match status" value="1"/>
</dbReference>
<evidence type="ECO:0000313" key="5">
    <source>
        <dbReference type="EMBL" id="PON22281.1"/>
    </source>
</evidence>
<evidence type="ECO:0000256" key="2">
    <source>
        <dbReference type="PROSITE-ProRule" id="PRU00221"/>
    </source>
</evidence>
<dbReference type="Pfam" id="PF24883">
    <property type="entry name" value="NPHP3_N"/>
    <property type="match status" value="1"/>
</dbReference>
<accession>A0A2P4ZDE4</accession>
<comment type="caution">
    <text evidence="5">The sequence shown here is derived from an EMBL/GenBank/DDBJ whole genome shotgun (WGS) entry which is preliminary data.</text>
</comment>
<evidence type="ECO:0000256" key="3">
    <source>
        <dbReference type="SAM" id="MobiDB-lite"/>
    </source>
</evidence>
<feature type="region of interest" description="Disordered" evidence="3">
    <location>
        <begin position="1"/>
        <end position="30"/>
    </location>
</feature>
<reference evidence="5 6" key="1">
    <citation type="journal article" date="2016" name="Genome Announc.">
        <title>Draft Whole-Genome Sequence of Trichoderma gamsii T6085, a Promising Biocontrol Agent of Fusarium Head Blight on Wheat.</title>
        <authorList>
            <person name="Baroncelli R."/>
            <person name="Zapparata A."/>
            <person name="Piaggeschi G."/>
            <person name="Sarrocco S."/>
            <person name="Vannacci G."/>
        </authorList>
    </citation>
    <scope>NUCLEOTIDE SEQUENCE [LARGE SCALE GENOMIC DNA]</scope>
    <source>
        <strain evidence="5 6">T6085</strain>
    </source>
</reference>
<sequence>MGQSNSKTRDVSNNQFGNNVTITQGDVHNHASDQENQCLKDLRSTDPRDDKLRIQNTKGGLLIDSYRWILENKNFKDWRDNAQNRILWIKGDPGKGKTMLLCGIIDELTPTTKLAKPTEPTTNTVLLSYFFCQGTDARINNATAVLRGLIYLLVVQEPSLMSHVQARYKHAGKDLFSDANAWVALSEILIAILQDSKAKEVILVIDALDECETDLPMLLEAIVQQLAPLHVKCILSSRNVIGIQQRLESYIPQGILSLELKENASCVSEAVDAYINHSVSRLNSVRNDQGRQDELRNKIQEKAQGTFLWASLVMKKIEEVQVWEIMKVVEKMPMGLTALYKRMIDHIHSLEEENGHLCRNMLSTIFTAYFPLSLAELGVLAGLPDQISGISESIKTLVTMCGSFVTLNEGYVYFIHQSAKDYLAKEMYSTDAAQRHLDVFERSVAAISKLPKNIYGLTDFGPRPENAQPPDPNPLASMRYSCFYWANHLCDTCAANTKNEAQVIITETLEPFLESYFLRWIESLSLFDGLPEGLRFIRKLLLELPHGENTQFARFLSTIESFILRNGALIAKSPLQVYGSALIFSPLHDHAKSIPWNERLSFIEDIQGIRKSAFLQMLKSHTGIVRNLAFSRNSAMLASKALNGDLRCWDVATGALKCIIPCYDVGQSAIAFSPDNRMLLLATEGDPMEERNIELLHEQLEKEGAKGFDHLGYWITYITLSLDDGMPEASHSSRIVRLEKPALSYQDYEDIIVFAFSSDCKTLASGWRYGSINLWDTTTGLLRQTIQGHEDRIEAIAVSPDGSKIASGCASKLRLWDAATGDLLKEFEWLGGNIEFFQDGLRFQSGRHLYDLTTGIVMQTSMIIDETIIAISPDNKILASASYKEVQLWDATMSIQEKDKSDEFGVHDVFALSLDGNTVAYAKANTIQIWDTATGECRRIIEDYWPDIIAQQEVTILPNAKKNDRRFEYTAIEFAADAKILALGSASCLKTMEYLPLDPPSQIQLWDLVAGECTYRKTLRRGLTKVRKLAFSPDGNRLAVGFDAQRLMLLDIAADMCLWEAVPHVYPGPKSFAFFPNDNMLASAHPVYRRDQAHNHEIELWDIATGKHLQNFKANVPEGETCSSPVFLPDGRFFHMDRWGKMRLFQADEKPLSPDANLSNGLQVQRIPFNEGWIKKDGRSLFFIPEDHRAFNTFVCGNTIVLGHRSGLTFIWLNL</sequence>
<name>A0A2P4ZDE4_9HYPO</name>
<dbReference type="InterPro" id="IPR027417">
    <property type="entry name" value="P-loop_NTPase"/>
</dbReference>
<evidence type="ECO:0000256" key="1">
    <source>
        <dbReference type="ARBA" id="ARBA00022737"/>
    </source>
</evidence>
<dbReference type="GeneID" id="29980911"/>
<dbReference type="PROSITE" id="PS50082">
    <property type="entry name" value="WD_REPEATS_2"/>
    <property type="match status" value="2"/>
</dbReference>
<protein>
    <recommendedName>
        <fullName evidence="4">NACHT domain-containing protein</fullName>
    </recommendedName>
</protein>
<dbReference type="PANTHER" id="PTHR10039">
    <property type="entry name" value="AMELOGENIN"/>
    <property type="match status" value="1"/>
</dbReference>
<dbReference type="Proteomes" id="UP000054821">
    <property type="component" value="Unassembled WGS sequence"/>
</dbReference>
<feature type="repeat" description="WD" evidence="2">
    <location>
        <begin position="786"/>
        <end position="826"/>
    </location>
</feature>
<dbReference type="SUPFAM" id="SSF52540">
    <property type="entry name" value="P-loop containing nucleoside triphosphate hydrolases"/>
    <property type="match status" value="1"/>
</dbReference>
<organism evidence="5 6">
    <name type="scientific">Trichoderma gamsii</name>
    <dbReference type="NCBI Taxonomy" id="398673"/>
    <lineage>
        <taxon>Eukaryota</taxon>
        <taxon>Fungi</taxon>
        <taxon>Dikarya</taxon>
        <taxon>Ascomycota</taxon>
        <taxon>Pezizomycotina</taxon>
        <taxon>Sordariomycetes</taxon>
        <taxon>Hypocreomycetidae</taxon>
        <taxon>Hypocreales</taxon>
        <taxon>Hypocreaceae</taxon>
        <taxon>Trichoderma</taxon>
    </lineage>
</organism>
<evidence type="ECO:0000313" key="6">
    <source>
        <dbReference type="Proteomes" id="UP000054821"/>
    </source>
</evidence>
<keyword evidence="6" id="KW-1185">Reference proteome</keyword>
<dbReference type="InterPro" id="IPR001680">
    <property type="entry name" value="WD40_rpt"/>
</dbReference>
<dbReference type="AlphaFoldDB" id="A0A2P4ZDE4"/>
<dbReference type="Pfam" id="PF00400">
    <property type="entry name" value="WD40"/>
    <property type="match status" value="2"/>
</dbReference>
<dbReference type="EMBL" id="JPDN02000039">
    <property type="protein sequence ID" value="PON22281.1"/>
    <property type="molecule type" value="Genomic_DNA"/>
</dbReference>
<dbReference type="InterPro" id="IPR056884">
    <property type="entry name" value="NPHP3-like_N"/>
</dbReference>